<reference evidence="3" key="1">
    <citation type="journal article" date="2015" name="Nat. Genet.">
        <title>The genome and transcriptome of the zoonotic hookworm Ancylostoma ceylanicum identify infection-specific gene families.</title>
        <authorList>
            <person name="Schwarz E.M."/>
            <person name="Hu Y."/>
            <person name="Antoshechkin I."/>
            <person name="Miller M.M."/>
            <person name="Sternberg P.W."/>
            <person name="Aroian R.V."/>
        </authorList>
    </citation>
    <scope>NUCLEOTIDE SEQUENCE</scope>
    <source>
        <strain evidence="3">HY135</strain>
    </source>
</reference>
<dbReference type="EMBL" id="JARK01000373">
    <property type="protein sequence ID" value="EYC37678.1"/>
    <property type="molecule type" value="Genomic_DNA"/>
</dbReference>
<feature type="domain" description="Helix-turn-helix" evidence="1">
    <location>
        <begin position="100"/>
        <end position="149"/>
    </location>
</feature>
<keyword evidence="3" id="KW-1185">Reference proteome</keyword>
<evidence type="ECO:0000259" key="1">
    <source>
        <dbReference type="Pfam" id="PF26215"/>
    </source>
</evidence>
<gene>
    <name evidence="2" type="primary">Acey_s0773.g2240</name>
    <name evidence="2" type="ORF">Y032_0773g2240</name>
</gene>
<dbReference type="InterPro" id="IPR058912">
    <property type="entry name" value="HTH_animal"/>
</dbReference>
<evidence type="ECO:0000313" key="3">
    <source>
        <dbReference type="Proteomes" id="UP000024635"/>
    </source>
</evidence>
<proteinExistence type="predicted"/>
<organism evidence="2 3">
    <name type="scientific">Ancylostoma ceylanicum</name>
    <dbReference type="NCBI Taxonomy" id="53326"/>
    <lineage>
        <taxon>Eukaryota</taxon>
        <taxon>Metazoa</taxon>
        <taxon>Ecdysozoa</taxon>
        <taxon>Nematoda</taxon>
        <taxon>Chromadorea</taxon>
        <taxon>Rhabditida</taxon>
        <taxon>Rhabditina</taxon>
        <taxon>Rhabditomorpha</taxon>
        <taxon>Strongyloidea</taxon>
        <taxon>Ancylostomatidae</taxon>
        <taxon>Ancylostomatinae</taxon>
        <taxon>Ancylostoma</taxon>
    </lineage>
</organism>
<accession>A0A016WFA2</accession>
<evidence type="ECO:0000313" key="2">
    <source>
        <dbReference type="EMBL" id="EYC37678.1"/>
    </source>
</evidence>
<sequence length="163" mass="18547">MGIRLASLLAIVYLDHIGKASLTNGIILYKRYIDDVFVIGSSHSELRSTLTNLNSMDVNMKFTVEEPSRNGFLPFLNTKVRFCNGKADIRWYRKPSSKNIILHSRSAHPTYMKMNVVRNLVKTSERIATNNSENEESIQRILFENGYNSGETATWRPYSAPDG</sequence>
<dbReference type="PANTHER" id="PTHR21301:SF10">
    <property type="entry name" value="REVERSE TRANSCRIPTASE DOMAIN-CONTAINING PROTEIN"/>
    <property type="match status" value="1"/>
</dbReference>
<dbReference type="AlphaFoldDB" id="A0A016WFA2"/>
<dbReference type="Pfam" id="PF26215">
    <property type="entry name" value="HTH_animal"/>
    <property type="match status" value="1"/>
</dbReference>
<comment type="caution">
    <text evidence="2">The sequence shown here is derived from an EMBL/GenBank/DDBJ whole genome shotgun (WGS) entry which is preliminary data.</text>
</comment>
<name>A0A016WFA2_9BILA</name>
<dbReference type="Proteomes" id="UP000024635">
    <property type="component" value="Unassembled WGS sequence"/>
</dbReference>
<dbReference type="OrthoDB" id="8042232at2759"/>
<protein>
    <recommendedName>
        <fullName evidence="1">Helix-turn-helix domain-containing protein</fullName>
    </recommendedName>
</protein>
<dbReference type="PANTHER" id="PTHR21301">
    <property type="entry name" value="REVERSE TRANSCRIPTASE"/>
    <property type="match status" value="1"/>
</dbReference>